<proteinExistence type="inferred from homology"/>
<gene>
    <name evidence="3" type="ORF">DFL_004188</name>
</gene>
<name>A0A437A425_ARTFL</name>
<dbReference type="InterPro" id="IPR004942">
    <property type="entry name" value="Roadblock/LAMTOR2_dom"/>
</dbReference>
<dbReference type="STRING" id="97331.A0A437A425"/>
<keyword evidence="4" id="KW-1185">Reference proteome</keyword>
<dbReference type="OrthoDB" id="9985637at2759"/>
<reference evidence="3 4" key="1">
    <citation type="submission" date="2019-01" db="EMBL/GenBank/DDBJ databases">
        <title>Intercellular communication is required for trap formation in the nematode-trapping fungus Duddingtonia flagrans.</title>
        <authorList>
            <person name="Youssar L."/>
            <person name="Wernet V."/>
            <person name="Hensel N."/>
            <person name="Hildebrandt H.-G."/>
            <person name="Fischer R."/>
        </authorList>
    </citation>
    <scope>NUCLEOTIDE SEQUENCE [LARGE SCALE GENOMIC DNA]</scope>
    <source>
        <strain evidence="3 4">CBS H-5679</strain>
    </source>
</reference>
<comment type="similarity">
    <text evidence="1">Belongs to the GAMAD family.</text>
</comment>
<dbReference type="SUPFAM" id="SSF103196">
    <property type="entry name" value="Roadblock/LC7 domain"/>
    <property type="match status" value="1"/>
</dbReference>
<evidence type="ECO:0000313" key="3">
    <source>
        <dbReference type="EMBL" id="RVD85884.1"/>
    </source>
</evidence>
<dbReference type="EMBL" id="SAEB01000006">
    <property type="protein sequence ID" value="RVD85884.1"/>
    <property type="molecule type" value="Genomic_DNA"/>
</dbReference>
<dbReference type="PANTHER" id="PTHR10779">
    <property type="entry name" value="DYNEIN LIGHT CHAIN ROADBLOCK"/>
    <property type="match status" value="1"/>
</dbReference>
<comment type="caution">
    <text evidence="3">The sequence shown here is derived from an EMBL/GenBank/DDBJ whole genome shotgun (WGS) entry which is preliminary data.</text>
</comment>
<organism evidence="3 4">
    <name type="scientific">Arthrobotrys flagrans</name>
    <name type="common">Nematode-trapping fungus</name>
    <name type="synonym">Trichothecium flagrans</name>
    <dbReference type="NCBI Taxonomy" id="97331"/>
    <lineage>
        <taxon>Eukaryota</taxon>
        <taxon>Fungi</taxon>
        <taxon>Dikarya</taxon>
        <taxon>Ascomycota</taxon>
        <taxon>Pezizomycotina</taxon>
        <taxon>Orbiliomycetes</taxon>
        <taxon>Orbiliales</taxon>
        <taxon>Orbiliaceae</taxon>
        <taxon>Arthrobotrys</taxon>
    </lineage>
</organism>
<dbReference type="Pfam" id="PF03259">
    <property type="entry name" value="Robl_LC7"/>
    <property type="match status" value="1"/>
</dbReference>
<protein>
    <recommendedName>
        <fullName evidence="2">Roadblock/LAMTOR2 domain-containing protein</fullName>
    </recommendedName>
</protein>
<evidence type="ECO:0000256" key="1">
    <source>
        <dbReference type="ARBA" id="ARBA00007191"/>
    </source>
</evidence>
<evidence type="ECO:0000313" key="4">
    <source>
        <dbReference type="Proteomes" id="UP000283090"/>
    </source>
</evidence>
<feature type="domain" description="Roadblock/LAMTOR2" evidence="2">
    <location>
        <begin position="12"/>
        <end position="107"/>
    </location>
</feature>
<dbReference type="SMART" id="SM00960">
    <property type="entry name" value="Robl_LC7"/>
    <property type="match status" value="1"/>
</dbReference>
<dbReference type="Proteomes" id="UP000283090">
    <property type="component" value="Unassembled WGS sequence"/>
</dbReference>
<accession>A0A437A425</accession>
<dbReference type="VEuPathDB" id="FungiDB:DFL_004188"/>
<dbReference type="RefSeq" id="XP_067491428.1">
    <property type="nucleotide sequence ID" value="XM_067633239.1"/>
</dbReference>
<sequence length="112" mass="12526">MTQATSIANEEIETLLSRLQTKQSVQSVLVLERQTGSIIRSSGNIASRSNEDLVTEYAGMVWNFLKSAEDLVNGMNEDDALKLLRVRTKMHELCIVPDPKFLLIVIHDTPQA</sequence>
<dbReference type="AlphaFoldDB" id="A0A437A425"/>
<evidence type="ECO:0000259" key="2">
    <source>
        <dbReference type="SMART" id="SM00960"/>
    </source>
</evidence>
<dbReference type="GeneID" id="93586499"/>
<dbReference type="Gene3D" id="3.30.450.30">
    <property type="entry name" value="Dynein light chain 2a, cytoplasmic"/>
    <property type="match status" value="1"/>
</dbReference>